<gene>
    <name evidence="4" type="ORF">HMPREF0373_01478</name>
</gene>
<dbReference type="PANTHER" id="PTHR11638:SF18">
    <property type="entry name" value="HEAT SHOCK PROTEIN 104"/>
    <property type="match status" value="1"/>
</dbReference>
<dbReference type="RefSeq" id="WP_021739884.1">
    <property type="nucleotide sequence ID" value="NZ_KI271158.1"/>
</dbReference>
<dbReference type="Gene3D" id="3.40.50.300">
    <property type="entry name" value="P-loop containing nucleotide triphosphate hydrolases"/>
    <property type="match status" value="1"/>
</dbReference>
<dbReference type="InterPro" id="IPR001270">
    <property type="entry name" value="ClpA/B"/>
</dbReference>
<keyword evidence="2" id="KW-0067">ATP-binding</keyword>
<dbReference type="InterPro" id="IPR003959">
    <property type="entry name" value="ATPase_AAA_core"/>
</dbReference>
<keyword evidence="1" id="KW-0547">Nucleotide-binding</keyword>
<evidence type="ECO:0000313" key="4">
    <source>
        <dbReference type="EMBL" id="ERK47119.1"/>
    </source>
</evidence>
<dbReference type="HOGENOM" id="CLU_062794_0_0_9"/>
<organism evidence="4 5">
    <name type="scientific">Eubacterium ramulus ATCC 29099</name>
    <dbReference type="NCBI Taxonomy" id="1256908"/>
    <lineage>
        <taxon>Bacteria</taxon>
        <taxon>Bacillati</taxon>
        <taxon>Bacillota</taxon>
        <taxon>Clostridia</taxon>
        <taxon>Eubacteriales</taxon>
        <taxon>Eubacteriaceae</taxon>
        <taxon>Eubacterium</taxon>
    </lineage>
</organism>
<dbReference type="InterPro" id="IPR050130">
    <property type="entry name" value="ClpA_ClpB"/>
</dbReference>
<comment type="caution">
    <text evidence="4">The sequence shown here is derived from an EMBL/GenBank/DDBJ whole genome shotgun (WGS) entry which is preliminary data.</text>
</comment>
<dbReference type="SUPFAM" id="SSF52540">
    <property type="entry name" value="P-loop containing nucleoside triphosphate hydrolases"/>
    <property type="match status" value="1"/>
</dbReference>
<dbReference type="PRINTS" id="PR00300">
    <property type="entry name" value="CLPPROTEASEA"/>
</dbReference>
<dbReference type="InterPro" id="IPR027417">
    <property type="entry name" value="P-loop_NTPase"/>
</dbReference>
<dbReference type="GeneID" id="42787259"/>
<feature type="domain" description="AAA+ ATPase" evidence="3">
    <location>
        <begin position="74"/>
        <end position="215"/>
    </location>
</feature>
<dbReference type="GO" id="GO:0016887">
    <property type="term" value="F:ATP hydrolysis activity"/>
    <property type="evidence" value="ECO:0007669"/>
    <property type="project" value="InterPro"/>
</dbReference>
<keyword evidence="5" id="KW-1185">Reference proteome</keyword>
<protein>
    <submittedName>
        <fullName evidence="4">ATPase family protein</fullName>
    </submittedName>
</protein>
<dbReference type="SMART" id="SM00382">
    <property type="entry name" value="AAA"/>
    <property type="match status" value="1"/>
</dbReference>
<evidence type="ECO:0000256" key="1">
    <source>
        <dbReference type="ARBA" id="ARBA00022741"/>
    </source>
</evidence>
<evidence type="ECO:0000256" key="2">
    <source>
        <dbReference type="ARBA" id="ARBA00022840"/>
    </source>
</evidence>
<dbReference type="PANTHER" id="PTHR11638">
    <property type="entry name" value="ATP-DEPENDENT CLP PROTEASE"/>
    <property type="match status" value="1"/>
</dbReference>
<dbReference type="AlphaFoldDB" id="U2PTM1"/>
<name>U2PTM1_EUBRA</name>
<dbReference type="Pfam" id="PF07724">
    <property type="entry name" value="AAA_2"/>
    <property type="match status" value="1"/>
</dbReference>
<proteinExistence type="predicted"/>
<dbReference type="GO" id="GO:0005737">
    <property type="term" value="C:cytoplasm"/>
    <property type="evidence" value="ECO:0007669"/>
    <property type="project" value="TreeGrafter"/>
</dbReference>
<evidence type="ECO:0000313" key="5">
    <source>
        <dbReference type="Proteomes" id="UP000016608"/>
    </source>
</evidence>
<accession>U2PTM1</accession>
<dbReference type="PATRIC" id="fig|1256908.3.peg.1373"/>
<dbReference type="Proteomes" id="UP000016608">
    <property type="component" value="Unassembled WGS sequence"/>
</dbReference>
<dbReference type="eggNOG" id="COG0542">
    <property type="taxonomic scope" value="Bacteria"/>
</dbReference>
<reference evidence="4 5" key="1">
    <citation type="submission" date="2013-06" db="EMBL/GenBank/DDBJ databases">
        <authorList>
            <person name="Weinstock G."/>
            <person name="Sodergren E."/>
            <person name="Lobos E.A."/>
            <person name="Fulton L."/>
            <person name="Fulton R."/>
            <person name="Courtney L."/>
            <person name="Fronick C."/>
            <person name="O'Laughlin M."/>
            <person name="Godfrey J."/>
            <person name="Wilson R.M."/>
            <person name="Miner T."/>
            <person name="Farmer C."/>
            <person name="Delehaunty K."/>
            <person name="Cordes M."/>
            <person name="Minx P."/>
            <person name="Tomlinson C."/>
            <person name="Chen J."/>
            <person name="Wollam A."/>
            <person name="Pepin K.H."/>
            <person name="Bhonagiri V."/>
            <person name="Zhang X."/>
            <person name="Warren W."/>
            <person name="Mitreva M."/>
            <person name="Mardis E.R."/>
            <person name="Wilson R.K."/>
        </authorList>
    </citation>
    <scope>NUCLEOTIDE SEQUENCE [LARGE SCALE GENOMIC DNA]</scope>
    <source>
        <strain evidence="4 5">ATCC 29099</strain>
    </source>
</reference>
<dbReference type="InterPro" id="IPR003593">
    <property type="entry name" value="AAA+_ATPase"/>
</dbReference>
<dbReference type="GO" id="GO:0034605">
    <property type="term" value="P:cellular response to heat"/>
    <property type="evidence" value="ECO:0007669"/>
    <property type="project" value="TreeGrafter"/>
</dbReference>
<dbReference type="EMBL" id="AWVJ01000091">
    <property type="protein sequence ID" value="ERK47119.1"/>
    <property type="molecule type" value="Genomic_DNA"/>
</dbReference>
<dbReference type="GO" id="GO:0005524">
    <property type="term" value="F:ATP binding"/>
    <property type="evidence" value="ECO:0007669"/>
    <property type="project" value="UniProtKB-KW"/>
</dbReference>
<evidence type="ECO:0000259" key="3">
    <source>
        <dbReference type="SMART" id="SM00382"/>
    </source>
</evidence>
<sequence>MYIQNPPIHLQEQINRAFGEENIIKEIHQNYNMVTEETIRRINSEFDKRVIDQQKVKEQILKSIFPIMNNAQYKPVVLLFYGNSGIGKTETAQFLTEQIGGKILRKQFSMYQNNEFANYLFGGKYNEKSFAKDLIARDSNVILLDEFDKAYAVFHSAFYQLFDVGIYEDQNYRVDVRHAIIICTSNYKSKDEIKEKLGNPIFNRFDGVIRFEDLSIEAKTAIANKELELLDTEGIISEDIRQRLLQQSSKLENAREIRKLIKDTKSLIEIRKICK</sequence>